<organism evidence="1 2">
    <name type="scientific">Daphnia magna</name>
    <dbReference type="NCBI Taxonomy" id="35525"/>
    <lineage>
        <taxon>Eukaryota</taxon>
        <taxon>Metazoa</taxon>
        <taxon>Ecdysozoa</taxon>
        <taxon>Arthropoda</taxon>
        <taxon>Crustacea</taxon>
        <taxon>Branchiopoda</taxon>
        <taxon>Diplostraca</taxon>
        <taxon>Cladocera</taxon>
        <taxon>Anomopoda</taxon>
        <taxon>Daphniidae</taxon>
        <taxon>Daphnia</taxon>
    </lineage>
</organism>
<dbReference type="Proteomes" id="UP001234178">
    <property type="component" value="Unassembled WGS sequence"/>
</dbReference>
<evidence type="ECO:0000313" key="2">
    <source>
        <dbReference type="Proteomes" id="UP001234178"/>
    </source>
</evidence>
<accession>A0ABR0AHN2</accession>
<name>A0ABR0AHN2_9CRUS</name>
<evidence type="ECO:0000313" key="1">
    <source>
        <dbReference type="EMBL" id="KAK4024550.1"/>
    </source>
</evidence>
<sequence>MENDIYIQTRQLVPYNQNGQISIAQLFIFHRWPSRSSNKKQQLHYEASLKHNLTVVAHHTDISTLLSVPQATVAVKMPSLPPLPEILIQHFITPPNEFWSSTLLSLMAMRMNS</sequence>
<reference evidence="1 2" key="1">
    <citation type="journal article" date="2023" name="Nucleic Acids Res.">
        <title>The hologenome of Daphnia magna reveals possible DNA methylation and microbiome-mediated evolution of the host genome.</title>
        <authorList>
            <person name="Chaturvedi A."/>
            <person name="Li X."/>
            <person name="Dhandapani V."/>
            <person name="Marshall H."/>
            <person name="Kissane S."/>
            <person name="Cuenca-Cambronero M."/>
            <person name="Asole G."/>
            <person name="Calvet F."/>
            <person name="Ruiz-Romero M."/>
            <person name="Marangio P."/>
            <person name="Guigo R."/>
            <person name="Rago D."/>
            <person name="Mirbahai L."/>
            <person name="Eastwood N."/>
            <person name="Colbourne J.K."/>
            <person name="Zhou J."/>
            <person name="Mallon E."/>
            <person name="Orsini L."/>
        </authorList>
    </citation>
    <scope>NUCLEOTIDE SEQUENCE [LARGE SCALE GENOMIC DNA]</scope>
    <source>
        <strain evidence="1">LRV0_1</strain>
    </source>
</reference>
<keyword evidence="2" id="KW-1185">Reference proteome</keyword>
<protein>
    <submittedName>
        <fullName evidence="1">Uncharacterized protein</fullName>
    </submittedName>
</protein>
<gene>
    <name evidence="1" type="ORF">OUZ56_009972</name>
</gene>
<comment type="caution">
    <text evidence="1">The sequence shown here is derived from an EMBL/GenBank/DDBJ whole genome shotgun (WGS) entry which is preliminary data.</text>
</comment>
<proteinExistence type="predicted"/>
<dbReference type="EMBL" id="JAOYFB010000037">
    <property type="protein sequence ID" value="KAK4024550.1"/>
    <property type="molecule type" value="Genomic_DNA"/>
</dbReference>